<sequence length="80" mass="9625">MDYFIWLTLLDTDTIKILTPIIILLIIGAVIYLYYFKRKLLNLFVRDKDFTSKMKKCKTKEESNKLVYETLIKKLTQEDK</sequence>
<organism evidence="2 3">
    <name type="scientific">Megamonas funiformis YIT 11815</name>
    <dbReference type="NCBI Taxonomy" id="742816"/>
    <lineage>
        <taxon>Bacteria</taxon>
        <taxon>Bacillati</taxon>
        <taxon>Bacillota</taxon>
        <taxon>Negativicutes</taxon>
        <taxon>Selenomonadales</taxon>
        <taxon>Selenomonadaceae</taxon>
        <taxon>Megamonas</taxon>
    </lineage>
</organism>
<dbReference type="Proteomes" id="UP000005963">
    <property type="component" value="Unassembled WGS sequence"/>
</dbReference>
<keyword evidence="1" id="KW-1133">Transmembrane helix</keyword>
<reference evidence="2 3" key="1">
    <citation type="submission" date="2012-01" db="EMBL/GenBank/DDBJ databases">
        <title>The Genome Sequence of Megamonas funiformis YIT 11815.</title>
        <authorList>
            <consortium name="The Broad Institute Genome Sequencing Platform"/>
            <person name="Earl A."/>
            <person name="Ward D."/>
            <person name="Feldgarden M."/>
            <person name="Gevers D."/>
            <person name="Morotomi M."/>
            <person name="Young S.K."/>
            <person name="Zeng Q."/>
            <person name="Gargeya S."/>
            <person name="Fitzgerald M."/>
            <person name="Haas B."/>
            <person name="Abouelleil A."/>
            <person name="Alvarado L."/>
            <person name="Arachchi H.M."/>
            <person name="Berlin A."/>
            <person name="Chapman S.B."/>
            <person name="Gearin G."/>
            <person name="Goldberg J."/>
            <person name="Griggs A."/>
            <person name="Gujja S."/>
            <person name="Hansen M."/>
            <person name="Heiman D."/>
            <person name="Howarth C."/>
            <person name="Larimer J."/>
            <person name="Lui A."/>
            <person name="MacDonald P.J.P."/>
            <person name="McCowen C."/>
            <person name="Montmayeur A."/>
            <person name="Murphy C."/>
            <person name="Neiman D."/>
            <person name="Pearson M."/>
            <person name="Priest M."/>
            <person name="Roberts A."/>
            <person name="Saif S."/>
            <person name="Shea T."/>
            <person name="Sisk P."/>
            <person name="Stolte C."/>
            <person name="Sykes S."/>
            <person name="Wortman J."/>
            <person name="Nusbaum C."/>
            <person name="Birren B."/>
        </authorList>
    </citation>
    <scope>NUCLEOTIDE SEQUENCE [LARGE SCALE GENOMIC DNA]</scope>
    <source>
        <strain evidence="2 3">YIT 11815</strain>
    </source>
</reference>
<dbReference type="EMBL" id="ADMB01000024">
    <property type="protein sequence ID" value="EHR38724.1"/>
    <property type="molecule type" value="Genomic_DNA"/>
</dbReference>
<accession>A0ABP2NLY0</accession>
<feature type="transmembrane region" description="Helical" evidence="1">
    <location>
        <begin position="17"/>
        <end position="36"/>
    </location>
</feature>
<keyword evidence="1" id="KW-0812">Transmembrane</keyword>
<evidence type="ECO:0008006" key="4">
    <source>
        <dbReference type="Google" id="ProtNLM"/>
    </source>
</evidence>
<protein>
    <recommendedName>
        <fullName evidence="4">LPXTG-domain-containing protein cell wall anchor domain</fullName>
    </recommendedName>
</protein>
<keyword evidence="1" id="KW-0472">Membrane</keyword>
<name>A0ABP2NLY0_9FIRM</name>
<keyword evidence="3" id="KW-1185">Reference proteome</keyword>
<proteinExistence type="predicted"/>
<evidence type="ECO:0000313" key="3">
    <source>
        <dbReference type="Proteomes" id="UP000005963"/>
    </source>
</evidence>
<evidence type="ECO:0000313" key="2">
    <source>
        <dbReference type="EMBL" id="EHR38724.1"/>
    </source>
</evidence>
<comment type="caution">
    <text evidence="2">The sequence shown here is derived from an EMBL/GenBank/DDBJ whole genome shotgun (WGS) entry which is preliminary data.</text>
</comment>
<gene>
    <name evidence="2" type="ORF">HMPREF9454_00529</name>
</gene>
<evidence type="ECO:0000256" key="1">
    <source>
        <dbReference type="SAM" id="Phobius"/>
    </source>
</evidence>